<dbReference type="AlphaFoldDB" id="A0A7K1SSC2"/>
<proteinExistence type="inferred from homology"/>
<keyword evidence="3" id="KW-1003">Cell membrane</keyword>
<dbReference type="PANTHER" id="PTHR33452">
    <property type="entry name" value="OXIDOREDUCTASE CATD-RELATED"/>
    <property type="match status" value="1"/>
</dbReference>
<dbReference type="RefSeq" id="WP_157563411.1">
    <property type="nucleotide sequence ID" value="NZ_WPIK01000001.1"/>
</dbReference>
<keyword evidence="4 7" id="KW-0812">Transmembrane</keyword>
<keyword evidence="5 7" id="KW-1133">Transmembrane helix</keyword>
<dbReference type="PANTHER" id="PTHR33452:SF1">
    <property type="entry name" value="INNER MEMBRANE PROTEIN YPHA-RELATED"/>
    <property type="match status" value="1"/>
</dbReference>
<keyword evidence="6 7" id="KW-0472">Membrane</keyword>
<name>A0A7K1SSC2_9SPHI</name>
<feature type="transmembrane region" description="Helical" evidence="7">
    <location>
        <begin position="116"/>
        <end position="132"/>
    </location>
</feature>
<reference evidence="8 9" key="1">
    <citation type="submission" date="2019-12" db="EMBL/GenBank/DDBJ databases">
        <title>Mucilaginibacter sp. HMF7410 genome sequencing and assembly.</title>
        <authorList>
            <person name="Kang H."/>
            <person name="Cha I."/>
            <person name="Kim H."/>
            <person name="Joh K."/>
        </authorList>
    </citation>
    <scope>NUCLEOTIDE SEQUENCE [LARGE SCALE GENOMIC DNA]</scope>
    <source>
        <strain evidence="8 9">HMF7410</strain>
    </source>
</reference>
<dbReference type="GO" id="GO:0005886">
    <property type="term" value="C:plasma membrane"/>
    <property type="evidence" value="ECO:0007669"/>
    <property type="project" value="UniProtKB-SubCell"/>
</dbReference>
<evidence type="ECO:0000256" key="1">
    <source>
        <dbReference type="ARBA" id="ARBA00004651"/>
    </source>
</evidence>
<accession>A0A7K1SSC2</accession>
<evidence type="ECO:0000313" key="8">
    <source>
        <dbReference type="EMBL" id="MVN20216.1"/>
    </source>
</evidence>
<keyword evidence="9" id="KW-1185">Reference proteome</keyword>
<feature type="transmembrane region" description="Helical" evidence="7">
    <location>
        <begin position="12"/>
        <end position="31"/>
    </location>
</feature>
<sequence>MAIFENLVKYKNLGLLIIRLGLGVMFIYHGVPKLAGGPEHWEKIGGSMNVIGINFAPAFWGFMAAITETFGGLLLIIGLVFRPVCLLLFINLIIAALTHFSKGGGLESAAHAIEDAIMFLGLFFIGPGIYSIDKK</sequence>
<evidence type="ECO:0000256" key="6">
    <source>
        <dbReference type="ARBA" id="ARBA00023136"/>
    </source>
</evidence>
<organism evidence="8 9">
    <name type="scientific">Mucilaginibacter arboris</name>
    <dbReference type="NCBI Taxonomy" id="2682090"/>
    <lineage>
        <taxon>Bacteria</taxon>
        <taxon>Pseudomonadati</taxon>
        <taxon>Bacteroidota</taxon>
        <taxon>Sphingobacteriia</taxon>
        <taxon>Sphingobacteriales</taxon>
        <taxon>Sphingobacteriaceae</taxon>
        <taxon>Mucilaginibacter</taxon>
    </lineage>
</organism>
<dbReference type="Pfam" id="PF07681">
    <property type="entry name" value="DoxX"/>
    <property type="match status" value="1"/>
</dbReference>
<evidence type="ECO:0000256" key="4">
    <source>
        <dbReference type="ARBA" id="ARBA00022692"/>
    </source>
</evidence>
<dbReference type="Proteomes" id="UP000462014">
    <property type="component" value="Unassembled WGS sequence"/>
</dbReference>
<evidence type="ECO:0000256" key="5">
    <source>
        <dbReference type="ARBA" id="ARBA00022989"/>
    </source>
</evidence>
<dbReference type="InterPro" id="IPR032808">
    <property type="entry name" value="DoxX"/>
</dbReference>
<comment type="subcellular location">
    <subcellularLocation>
        <location evidence="1">Cell membrane</location>
        <topology evidence="1">Multi-pass membrane protein</topology>
    </subcellularLocation>
</comment>
<evidence type="ECO:0000256" key="3">
    <source>
        <dbReference type="ARBA" id="ARBA00022475"/>
    </source>
</evidence>
<dbReference type="InterPro" id="IPR051907">
    <property type="entry name" value="DoxX-like_oxidoreductase"/>
</dbReference>
<dbReference type="EMBL" id="WPIK01000001">
    <property type="protein sequence ID" value="MVN20216.1"/>
    <property type="molecule type" value="Genomic_DNA"/>
</dbReference>
<evidence type="ECO:0000313" key="9">
    <source>
        <dbReference type="Proteomes" id="UP000462014"/>
    </source>
</evidence>
<comment type="caution">
    <text evidence="8">The sequence shown here is derived from an EMBL/GenBank/DDBJ whole genome shotgun (WGS) entry which is preliminary data.</text>
</comment>
<feature type="transmembrane region" description="Helical" evidence="7">
    <location>
        <begin position="73"/>
        <end position="96"/>
    </location>
</feature>
<comment type="similarity">
    <text evidence="2">Belongs to the DoxX family.</text>
</comment>
<evidence type="ECO:0000256" key="7">
    <source>
        <dbReference type="SAM" id="Phobius"/>
    </source>
</evidence>
<evidence type="ECO:0000256" key="2">
    <source>
        <dbReference type="ARBA" id="ARBA00006679"/>
    </source>
</evidence>
<feature type="transmembrane region" description="Helical" evidence="7">
    <location>
        <begin position="46"/>
        <end position="66"/>
    </location>
</feature>
<gene>
    <name evidence="8" type="ORF">GO621_01535</name>
</gene>
<protein>
    <submittedName>
        <fullName evidence="8">DoxX family membrane protein</fullName>
    </submittedName>
</protein>